<sequence length="190" mass="20065">MGPDHGVLGATFKATRALQMASMIAIIGITANFISEMVSAGATPPPVLVATLSIVCISVLYCAITLILYFDSILPFLISAGIDSVFLIALVVVSVVIGRPLSYLNCPELDKTSNATSSAYDFTSALGNSLNKSGKVNYSSWIGTSKSTCLEMKSIWGLSIALCILFTLSAVSTICLWKRTKQAPVDKSDA</sequence>
<name>A0A0D2AYY7_9EURO</name>
<dbReference type="VEuPathDB" id="FungiDB:PV08_10977"/>
<evidence type="ECO:0000313" key="3">
    <source>
        <dbReference type="Proteomes" id="UP000053328"/>
    </source>
</evidence>
<gene>
    <name evidence="2" type="ORF">PV08_10977</name>
</gene>
<feature type="transmembrane region" description="Helical" evidence="1">
    <location>
        <begin position="155"/>
        <end position="177"/>
    </location>
</feature>
<keyword evidence="1" id="KW-0812">Transmembrane</keyword>
<feature type="transmembrane region" description="Helical" evidence="1">
    <location>
        <begin position="17"/>
        <end position="35"/>
    </location>
</feature>
<dbReference type="HOGENOM" id="CLU_099558_0_0_1"/>
<accession>A0A0D2AYY7</accession>
<reference evidence="2 3" key="1">
    <citation type="submission" date="2015-01" db="EMBL/GenBank/DDBJ databases">
        <title>The Genome Sequence of Exophiala spinifera CBS89968.</title>
        <authorList>
            <consortium name="The Broad Institute Genomics Platform"/>
            <person name="Cuomo C."/>
            <person name="de Hoog S."/>
            <person name="Gorbushina A."/>
            <person name="Stielow B."/>
            <person name="Teixiera M."/>
            <person name="Abouelleil A."/>
            <person name="Chapman S.B."/>
            <person name="Priest M."/>
            <person name="Young S.K."/>
            <person name="Wortman J."/>
            <person name="Nusbaum C."/>
            <person name="Birren B."/>
        </authorList>
    </citation>
    <scope>NUCLEOTIDE SEQUENCE [LARGE SCALE GENOMIC DNA]</scope>
    <source>
        <strain evidence="2 3">CBS 89968</strain>
    </source>
</reference>
<dbReference type="EMBL" id="KN847499">
    <property type="protein sequence ID" value="KIW11675.1"/>
    <property type="molecule type" value="Genomic_DNA"/>
</dbReference>
<proteinExistence type="predicted"/>
<organism evidence="2 3">
    <name type="scientific">Exophiala spinifera</name>
    <dbReference type="NCBI Taxonomy" id="91928"/>
    <lineage>
        <taxon>Eukaryota</taxon>
        <taxon>Fungi</taxon>
        <taxon>Dikarya</taxon>
        <taxon>Ascomycota</taxon>
        <taxon>Pezizomycotina</taxon>
        <taxon>Eurotiomycetes</taxon>
        <taxon>Chaetothyriomycetidae</taxon>
        <taxon>Chaetothyriales</taxon>
        <taxon>Herpotrichiellaceae</taxon>
        <taxon>Exophiala</taxon>
    </lineage>
</organism>
<dbReference type="AlphaFoldDB" id="A0A0D2AYY7"/>
<dbReference type="OrthoDB" id="5366688at2759"/>
<keyword evidence="3" id="KW-1185">Reference proteome</keyword>
<keyword evidence="1" id="KW-0472">Membrane</keyword>
<dbReference type="Proteomes" id="UP000053328">
    <property type="component" value="Unassembled WGS sequence"/>
</dbReference>
<feature type="transmembrane region" description="Helical" evidence="1">
    <location>
        <begin position="47"/>
        <end position="69"/>
    </location>
</feature>
<evidence type="ECO:0000313" key="2">
    <source>
        <dbReference type="EMBL" id="KIW11675.1"/>
    </source>
</evidence>
<evidence type="ECO:0008006" key="4">
    <source>
        <dbReference type="Google" id="ProtNLM"/>
    </source>
</evidence>
<protein>
    <recommendedName>
        <fullName evidence="4">MARVEL domain-containing protein</fullName>
    </recommendedName>
</protein>
<feature type="transmembrane region" description="Helical" evidence="1">
    <location>
        <begin position="76"/>
        <end position="97"/>
    </location>
</feature>
<dbReference type="RefSeq" id="XP_016231891.1">
    <property type="nucleotide sequence ID" value="XM_016385289.1"/>
</dbReference>
<evidence type="ECO:0000256" key="1">
    <source>
        <dbReference type="SAM" id="Phobius"/>
    </source>
</evidence>
<dbReference type="GeneID" id="27338060"/>
<keyword evidence="1" id="KW-1133">Transmembrane helix</keyword>